<gene>
    <name evidence="4" type="ORF">MVEN_02231600</name>
</gene>
<dbReference type="Proteomes" id="UP000620124">
    <property type="component" value="Unassembled WGS sequence"/>
</dbReference>
<evidence type="ECO:0000256" key="1">
    <source>
        <dbReference type="ARBA" id="ARBA00022857"/>
    </source>
</evidence>
<organism evidence="4 5">
    <name type="scientific">Mycena venus</name>
    <dbReference type="NCBI Taxonomy" id="2733690"/>
    <lineage>
        <taxon>Eukaryota</taxon>
        <taxon>Fungi</taxon>
        <taxon>Dikarya</taxon>
        <taxon>Basidiomycota</taxon>
        <taxon>Agaricomycotina</taxon>
        <taxon>Agaricomycetes</taxon>
        <taxon>Agaricomycetidae</taxon>
        <taxon>Agaricales</taxon>
        <taxon>Marasmiineae</taxon>
        <taxon>Mycenaceae</taxon>
        <taxon>Mycena</taxon>
    </lineage>
</organism>
<dbReference type="PANTHER" id="PTHR47706:SF9">
    <property type="entry name" value="NMRA-LIKE DOMAIN-CONTAINING PROTEIN-RELATED"/>
    <property type="match status" value="1"/>
</dbReference>
<dbReference type="GO" id="GO:0016491">
    <property type="term" value="F:oxidoreductase activity"/>
    <property type="evidence" value="ECO:0007669"/>
    <property type="project" value="UniProtKB-KW"/>
</dbReference>
<protein>
    <submittedName>
        <fullName evidence="4">NmrA domain-containing protein</fullName>
    </submittedName>
</protein>
<keyword evidence="5" id="KW-1185">Reference proteome</keyword>
<comment type="caution">
    <text evidence="4">The sequence shown here is derived from an EMBL/GenBank/DDBJ whole genome shotgun (WGS) entry which is preliminary data.</text>
</comment>
<evidence type="ECO:0000256" key="2">
    <source>
        <dbReference type="ARBA" id="ARBA00023002"/>
    </source>
</evidence>
<reference evidence="4" key="1">
    <citation type="submission" date="2020-05" db="EMBL/GenBank/DDBJ databases">
        <title>Mycena genomes resolve the evolution of fungal bioluminescence.</title>
        <authorList>
            <person name="Tsai I.J."/>
        </authorList>
    </citation>
    <scope>NUCLEOTIDE SEQUENCE</scope>
    <source>
        <strain evidence="4">CCC161011</strain>
    </source>
</reference>
<evidence type="ECO:0000313" key="4">
    <source>
        <dbReference type="EMBL" id="KAF7335759.1"/>
    </source>
</evidence>
<dbReference type="InterPro" id="IPR008030">
    <property type="entry name" value="NmrA-like"/>
</dbReference>
<name>A0A8H6X7Q4_9AGAR</name>
<dbReference type="SUPFAM" id="SSF51735">
    <property type="entry name" value="NAD(P)-binding Rossmann-fold domains"/>
    <property type="match status" value="1"/>
</dbReference>
<evidence type="ECO:0000259" key="3">
    <source>
        <dbReference type="Pfam" id="PF05368"/>
    </source>
</evidence>
<feature type="domain" description="NmrA-like" evidence="3">
    <location>
        <begin position="8"/>
        <end position="219"/>
    </location>
</feature>
<dbReference type="Gene3D" id="3.40.50.720">
    <property type="entry name" value="NAD(P)-binding Rossmann-like Domain"/>
    <property type="match status" value="1"/>
</dbReference>
<dbReference type="InterPro" id="IPR051609">
    <property type="entry name" value="NmrA/Isoflavone_reductase-like"/>
</dbReference>
<sequence>MASYKSFAVVGAGMIGLPIINALAERNASVVLLSRPGSSTKAVPSAVEIVQVDYNDVTAVATVFKQFKVEVVLSTVNFAGIAAQKSLIDAAKIAAVKLFAPSEYGAPTDTQPAGASNPIGGIAPKNQIAKNQIAEYLKSVNLPSMRIFTGLFIEVIPWLVGYSDHGKVRIVGKGEAPASFTSVTDIAGFVAYVLTTLPPTELEDSIFRLEGERSSLNDLGGQFKTLVEHVDRIEGEAGEVKTGLLLLLGSGAGSTGWDEAKKAERSGTEAAGSANALWQGHRWKTIKEVLNL</sequence>
<dbReference type="PANTHER" id="PTHR47706">
    <property type="entry name" value="NMRA-LIKE FAMILY PROTEIN"/>
    <property type="match status" value="1"/>
</dbReference>
<dbReference type="InterPro" id="IPR036291">
    <property type="entry name" value="NAD(P)-bd_dom_sf"/>
</dbReference>
<accession>A0A8H6X7Q4</accession>
<dbReference type="OrthoDB" id="5283654at2759"/>
<evidence type="ECO:0000313" key="5">
    <source>
        <dbReference type="Proteomes" id="UP000620124"/>
    </source>
</evidence>
<proteinExistence type="predicted"/>
<dbReference type="EMBL" id="JACAZI010000024">
    <property type="protein sequence ID" value="KAF7335759.1"/>
    <property type="molecule type" value="Genomic_DNA"/>
</dbReference>
<keyword evidence="2" id="KW-0560">Oxidoreductase</keyword>
<keyword evidence="1" id="KW-0521">NADP</keyword>
<dbReference type="Pfam" id="PF05368">
    <property type="entry name" value="NmrA"/>
    <property type="match status" value="1"/>
</dbReference>
<dbReference type="AlphaFoldDB" id="A0A8H6X7Q4"/>